<dbReference type="Pfam" id="PF13539">
    <property type="entry name" value="Peptidase_M15_4"/>
    <property type="match status" value="1"/>
</dbReference>
<feature type="compositionally biased region" description="Low complexity" evidence="1">
    <location>
        <begin position="67"/>
        <end position="79"/>
    </location>
</feature>
<feature type="compositionally biased region" description="Basic and acidic residues" evidence="1">
    <location>
        <begin position="96"/>
        <end position="107"/>
    </location>
</feature>
<dbReference type="GO" id="GO:0008233">
    <property type="term" value="F:peptidase activity"/>
    <property type="evidence" value="ECO:0007669"/>
    <property type="project" value="InterPro"/>
</dbReference>
<dbReference type="PROSITE" id="PS51257">
    <property type="entry name" value="PROKAR_LIPOPROTEIN"/>
    <property type="match status" value="1"/>
</dbReference>
<evidence type="ECO:0000259" key="3">
    <source>
        <dbReference type="Pfam" id="PF13539"/>
    </source>
</evidence>
<sequence length="278" mass="29199">MGFLKNRRSAVMIATLVGVTGCGGAAGPEAGGAASAPARTSMPAAVTSPAASLSPVAATPVSTDPVSATPSATPTPSAPEDGGTPSPSGPPAFSSKIEKVSRDELRHSWRPGCPVAPSGLRKITMTYWGFDDKAHTGTLVVNKSVAEDVASVFGKLYDMRYPIRRMEPVDVYKGSDFDSIEVDNTSAFNCRNATGSGSWSNHAYGLAVDLNPRENPYVEADGSNAHRNADAFVDRPLKKPGVINRGDRVVRAFASIGWGWGGTWSGARDYQHFSVNGR</sequence>
<evidence type="ECO:0000256" key="1">
    <source>
        <dbReference type="SAM" id="MobiDB-lite"/>
    </source>
</evidence>
<evidence type="ECO:0000313" key="5">
    <source>
        <dbReference type="Proteomes" id="UP000327011"/>
    </source>
</evidence>
<dbReference type="Proteomes" id="UP000327011">
    <property type="component" value="Unassembled WGS sequence"/>
</dbReference>
<name>A0A5J5K7B5_9ACTN</name>
<dbReference type="RefSeq" id="WP_150933783.1">
    <property type="nucleotide sequence ID" value="NZ_VYTZ01000004.1"/>
</dbReference>
<organism evidence="4 5">
    <name type="scientific">Microbispora cellulosiformans</name>
    <dbReference type="NCBI Taxonomy" id="2614688"/>
    <lineage>
        <taxon>Bacteria</taxon>
        <taxon>Bacillati</taxon>
        <taxon>Actinomycetota</taxon>
        <taxon>Actinomycetes</taxon>
        <taxon>Streptosporangiales</taxon>
        <taxon>Streptosporangiaceae</taxon>
        <taxon>Microbispora</taxon>
    </lineage>
</organism>
<feature type="region of interest" description="Disordered" evidence="1">
    <location>
        <begin position="28"/>
        <end position="109"/>
    </location>
</feature>
<dbReference type="Gene3D" id="3.30.1380.10">
    <property type="match status" value="1"/>
</dbReference>
<protein>
    <submittedName>
        <fullName evidence="4">M15 family peptidase</fullName>
    </submittedName>
</protein>
<dbReference type="AlphaFoldDB" id="A0A5J5K7B5"/>
<gene>
    <name evidence="4" type="ORF">F5972_13450</name>
</gene>
<feature type="chain" id="PRO_5023839147" evidence="2">
    <location>
        <begin position="26"/>
        <end position="278"/>
    </location>
</feature>
<dbReference type="SUPFAM" id="SSF55166">
    <property type="entry name" value="Hedgehog/DD-peptidase"/>
    <property type="match status" value="1"/>
</dbReference>
<dbReference type="EMBL" id="VYTZ01000004">
    <property type="protein sequence ID" value="KAA9379185.1"/>
    <property type="molecule type" value="Genomic_DNA"/>
</dbReference>
<evidence type="ECO:0000256" key="2">
    <source>
        <dbReference type="SAM" id="SignalP"/>
    </source>
</evidence>
<comment type="caution">
    <text evidence="4">The sequence shown here is derived from an EMBL/GenBank/DDBJ whole genome shotgun (WGS) entry which is preliminary data.</text>
</comment>
<accession>A0A5J5K7B5</accession>
<reference evidence="4 5" key="1">
    <citation type="submission" date="2019-09" db="EMBL/GenBank/DDBJ databases">
        <title>Screening of Novel Bioactive Compounds from Soil-Associated.</title>
        <authorList>
            <person name="Gong X."/>
        </authorList>
    </citation>
    <scope>NUCLEOTIDE SEQUENCE [LARGE SCALE GENOMIC DNA]</scope>
    <source>
        <strain evidence="4 5">Gxj-6</strain>
    </source>
</reference>
<feature type="domain" description="Peptidase M15C" evidence="3">
    <location>
        <begin position="194"/>
        <end position="274"/>
    </location>
</feature>
<evidence type="ECO:0000313" key="4">
    <source>
        <dbReference type="EMBL" id="KAA9379185.1"/>
    </source>
</evidence>
<keyword evidence="2" id="KW-0732">Signal</keyword>
<proteinExistence type="predicted"/>
<dbReference type="InterPro" id="IPR009045">
    <property type="entry name" value="Zn_M74/Hedgehog-like"/>
</dbReference>
<dbReference type="InterPro" id="IPR039561">
    <property type="entry name" value="Peptidase_M15C"/>
</dbReference>
<keyword evidence="5" id="KW-1185">Reference proteome</keyword>
<feature type="signal peptide" evidence="2">
    <location>
        <begin position="1"/>
        <end position="25"/>
    </location>
</feature>